<comment type="caution">
    <text evidence="3">The sequence shown here is derived from an EMBL/GenBank/DDBJ whole genome shotgun (WGS) entry which is preliminary data.</text>
</comment>
<gene>
    <name evidence="3" type="ORF">EI71_01473</name>
</gene>
<name>A0A397RTN6_9MOLU</name>
<evidence type="ECO:0000259" key="2">
    <source>
        <dbReference type="Pfam" id="PF22747"/>
    </source>
</evidence>
<evidence type="ECO:0000313" key="3">
    <source>
        <dbReference type="EMBL" id="RIA75505.1"/>
    </source>
</evidence>
<feature type="domain" description="DUF2089" evidence="2">
    <location>
        <begin position="9"/>
        <end position="40"/>
    </location>
</feature>
<sequence>MKKSIIGYCPICHDKLVVKTLRCNHCDTEITGDFTLNPFDYLSKDKLDFALVFIKNQGNIKAIEKELGISYPTVKKNIEELCNALNMKTVETNEEDLREETKRKLRNGEITFEDAERILGEL</sequence>
<accession>A0A397RTN6</accession>
<organism evidence="3 4">
    <name type="scientific">Anaeroplasma bactoclasticum</name>
    <dbReference type="NCBI Taxonomy" id="2088"/>
    <lineage>
        <taxon>Bacteria</taxon>
        <taxon>Bacillati</taxon>
        <taxon>Mycoplasmatota</taxon>
        <taxon>Mollicutes</taxon>
        <taxon>Anaeroplasmatales</taxon>
        <taxon>Anaeroplasmataceae</taxon>
        <taxon>Anaeroplasma</taxon>
    </lineage>
</organism>
<dbReference type="Pfam" id="PF09862">
    <property type="entry name" value="DUF2089"/>
    <property type="match status" value="1"/>
</dbReference>
<feature type="domain" description="DUF2089" evidence="1">
    <location>
        <begin position="42"/>
        <end position="87"/>
    </location>
</feature>
<dbReference type="Proteomes" id="UP000266506">
    <property type="component" value="Unassembled WGS sequence"/>
</dbReference>
<keyword evidence="4" id="KW-1185">Reference proteome</keyword>
<evidence type="ECO:0000259" key="1">
    <source>
        <dbReference type="Pfam" id="PF09862"/>
    </source>
</evidence>
<dbReference type="OrthoDB" id="9797643at2"/>
<proteinExistence type="predicted"/>
<dbReference type="EMBL" id="QXEV01000018">
    <property type="protein sequence ID" value="RIA75505.1"/>
    <property type="molecule type" value="Genomic_DNA"/>
</dbReference>
<evidence type="ECO:0000313" key="4">
    <source>
        <dbReference type="Proteomes" id="UP000266506"/>
    </source>
</evidence>
<reference evidence="3 4" key="1">
    <citation type="submission" date="2018-08" db="EMBL/GenBank/DDBJ databases">
        <title>Genomic Encyclopedia of Archaeal and Bacterial Type Strains, Phase II (KMG-II): from individual species to whole genera.</title>
        <authorList>
            <person name="Goeker M."/>
        </authorList>
    </citation>
    <scope>NUCLEOTIDE SEQUENCE [LARGE SCALE GENOMIC DNA]</scope>
    <source>
        <strain evidence="3 4">ATCC 27112</strain>
    </source>
</reference>
<dbReference type="Pfam" id="PF22747">
    <property type="entry name" value="Zn_ribbon_DUF2089"/>
    <property type="match status" value="1"/>
</dbReference>
<dbReference type="RefSeq" id="WP_119016593.1">
    <property type="nucleotide sequence ID" value="NZ_QXEV01000018.1"/>
</dbReference>
<dbReference type="InParanoid" id="A0A397RTN6"/>
<dbReference type="InterPro" id="IPR053957">
    <property type="entry name" value="DUF2089_Zn_ribbon"/>
</dbReference>
<protein>
    <recommendedName>
        <fullName evidence="5">DUF2089 domain-containing protein</fullName>
    </recommendedName>
</protein>
<dbReference type="InterPro" id="IPR018658">
    <property type="entry name" value="DUF2089"/>
</dbReference>
<dbReference type="AlphaFoldDB" id="A0A397RTN6"/>
<evidence type="ECO:0008006" key="5">
    <source>
        <dbReference type="Google" id="ProtNLM"/>
    </source>
</evidence>